<dbReference type="Proteomes" id="UP000280960">
    <property type="component" value="Chromosome"/>
</dbReference>
<dbReference type="RefSeq" id="WP_122015172.1">
    <property type="nucleotide sequence ID" value="NZ_CP033169.1"/>
</dbReference>
<keyword evidence="2" id="KW-1185">Reference proteome</keyword>
<accession>A0A3G2R7F5</accession>
<name>A0A3G2R7F5_9FIRM</name>
<gene>
    <name evidence="1" type="ORF">D2962_12650</name>
</gene>
<evidence type="ECO:0008006" key="3">
    <source>
        <dbReference type="Google" id="ProtNLM"/>
    </source>
</evidence>
<dbReference type="EMBL" id="CP033169">
    <property type="protein sequence ID" value="AYO31333.1"/>
    <property type="molecule type" value="Genomic_DNA"/>
</dbReference>
<sequence length="303" mass="35254">MNEINNDIITYKEFGKCVKLTNDIVDVIITIDFGPRVIFYGFTGKQNEFCECPSVSKTVWDKEWKIRGGHRLWHSPEAFPRSYIPDNDPVEWKNVKDGIKIKQKVEVYSQVQKEIEIILSHDSSKVKIVHSLKNKNAWPIKIAAWALTLLAPGGKEIVPQSQRDTGLLSNRIVALWPYSRMDDPRIIWGNKYIILTHDPNMKQPFKFGIPNEAGWVAYFNHNNVFIKRYNHQMGAEYPDFGVSFETYTTDFMIEIESLSPFKILEPEDTITHVEEWELIKNVNMPSNNEEEIDKCVEKYLCSH</sequence>
<evidence type="ECO:0000313" key="2">
    <source>
        <dbReference type="Proteomes" id="UP000280960"/>
    </source>
</evidence>
<evidence type="ECO:0000313" key="1">
    <source>
        <dbReference type="EMBL" id="AYO31333.1"/>
    </source>
</evidence>
<organism evidence="1 2">
    <name type="scientific">Biomaibacter acetigenes</name>
    <dbReference type="NCBI Taxonomy" id="2316383"/>
    <lineage>
        <taxon>Bacteria</taxon>
        <taxon>Bacillati</taxon>
        <taxon>Bacillota</taxon>
        <taxon>Clostridia</taxon>
        <taxon>Thermosediminibacterales</taxon>
        <taxon>Tepidanaerobacteraceae</taxon>
        <taxon>Biomaibacter</taxon>
    </lineage>
</organism>
<reference evidence="1 2" key="1">
    <citation type="submission" date="2018-10" db="EMBL/GenBank/DDBJ databases">
        <authorList>
            <person name="Zhang X."/>
        </authorList>
    </citation>
    <scope>NUCLEOTIDE SEQUENCE [LARGE SCALE GENOMIC DNA]</scope>
    <source>
        <strain evidence="1 2">SK-G1</strain>
    </source>
</reference>
<protein>
    <recommendedName>
        <fullName evidence="3">DUF4380 domain-containing protein</fullName>
    </recommendedName>
</protein>
<dbReference type="KEGG" id="bacg:D2962_12650"/>
<proteinExistence type="predicted"/>
<dbReference type="AlphaFoldDB" id="A0A3G2R7F5"/>